<dbReference type="InterPro" id="IPR015925">
    <property type="entry name" value="Ryanodine_IP3_receptor"/>
</dbReference>
<dbReference type="GO" id="GO:0005886">
    <property type="term" value="C:plasma membrane"/>
    <property type="evidence" value="ECO:0007669"/>
    <property type="project" value="TreeGrafter"/>
</dbReference>
<proteinExistence type="predicted"/>
<sequence>YKTTSVEGYGDGGRSRVGDQFATDRKMKVLAKNSKMMLNGDTAVLNTVEAYLSSLRDDYPSGPVLHKDAASVARNKLTYEMVTLAKALAQFGYYTFDNLLTLTKNLLNIVDNSPYGAQTTRTMSHGMTMIHRVTQSVIGTGTRKHGDGVIKPSDKVNIEDTSKAKESRQLLVKTKLTVAEILQFVMDVRRDYRITMALSWFKLNFPCDEDGVLNHTANINERMAHELYEAIYQSSGHELHLDGGDGQLLLAILMQLLISEDRNLAAIALQELSDRTPLIAYPLIRQILVRLKKLCYKKDRPDCMNQQLLKNMRVYEVVLEFLSIPYDKKNDFEMPRLITLSHEFLRSFCKGNKENQSRLHKFISIEKDAKEGMLRVETVEEAATLVAIFRNNRELASNVSEDLIAHIVNLIEHKSRNAVFLELLQSLVCIHDKEIETSQDKVATEICSASDEVRALYVDNASFEQLEQMMQQAPPYLDSSHPLKYHMELVRLLALCTRGKNGSTELKCASEIPMDHIVRVVTSPSCLIEVKTAYFQFLLHCYIDTDAEMKDAYKPEYVDSLLHNMLVDVQKLHTELSSTNSSPNTAVLEQYICLTVTEILLKFFEKPYSEQAKVDIHAHKKMFTALLQQLSVLHSSCLKRSQSPKHWYRVDQCIKRLRKWAEENKISVPASITMPPFSSAPTVKQRWQCAANSARFISQMMIGEFKFYLLPLHSAEGSVLVDVLHTPDLLFPVGSALREQCAKGAVVTKLIQHCKTLMQNKQDNLCTRVLQTLCRMCSCTKHSLSDQDAPRGTLPFGTVKAIELVRLLLALEQRDQAVLKPTLSVFRASLGEQLRAKLLQRYFGPHGRSDRLGEFPDGVKEAGHADKHYEVRLEERSLYDIQCRLNDAGASDLVIDIITEEPSREIFLKAIHLAKALLLEGNDKVQQSFYNRLRKKDAHEPFFKAISQRIQTAQNRLKSDMMSCNETSTALTPVSPDHGSGPGGLFSANHIRHPSLSEISNHSHDMTSVPDLSPYQDEDR</sequence>
<feature type="non-terminal residue" evidence="3">
    <location>
        <position position="1"/>
    </location>
</feature>
<dbReference type="GO" id="GO:0005789">
    <property type="term" value="C:endoplasmic reticulum membrane"/>
    <property type="evidence" value="ECO:0007669"/>
    <property type="project" value="TreeGrafter"/>
</dbReference>
<feature type="non-terminal residue" evidence="3">
    <location>
        <position position="1020"/>
    </location>
</feature>
<reference evidence="3 4" key="1">
    <citation type="submission" date="2015-09" db="EMBL/GenBank/DDBJ databases">
        <title>Draft genome of the parasitic nematode Teladorsagia circumcincta isolate WARC Sus (inbred).</title>
        <authorList>
            <person name="Mitreva M."/>
        </authorList>
    </citation>
    <scope>NUCLEOTIDE SEQUENCE [LARGE SCALE GENOMIC DNA]</scope>
    <source>
        <strain evidence="3 4">S</strain>
    </source>
</reference>
<dbReference type="EMBL" id="KZ349336">
    <property type="protein sequence ID" value="PIO65067.1"/>
    <property type="molecule type" value="Genomic_DNA"/>
</dbReference>
<evidence type="ECO:0000313" key="4">
    <source>
        <dbReference type="Proteomes" id="UP000230423"/>
    </source>
</evidence>
<evidence type="ECO:0000256" key="1">
    <source>
        <dbReference type="SAM" id="MobiDB-lite"/>
    </source>
</evidence>
<dbReference type="GO" id="GO:0051209">
    <property type="term" value="P:release of sequestered calcium ion into cytosol"/>
    <property type="evidence" value="ECO:0007669"/>
    <property type="project" value="TreeGrafter"/>
</dbReference>
<dbReference type="GO" id="GO:0005509">
    <property type="term" value="F:calcium ion binding"/>
    <property type="evidence" value="ECO:0007669"/>
    <property type="project" value="TreeGrafter"/>
</dbReference>
<dbReference type="Proteomes" id="UP000230423">
    <property type="component" value="Unassembled WGS sequence"/>
</dbReference>
<dbReference type="AlphaFoldDB" id="A0A2G9U492"/>
<dbReference type="GO" id="GO:0016529">
    <property type="term" value="C:sarcoplasmic reticulum"/>
    <property type="evidence" value="ECO:0007669"/>
    <property type="project" value="TreeGrafter"/>
</dbReference>
<dbReference type="GO" id="GO:0005220">
    <property type="term" value="F:inositol 1,4,5-trisphosphate-gated calcium channel activity"/>
    <property type="evidence" value="ECO:0007669"/>
    <property type="project" value="TreeGrafter"/>
</dbReference>
<dbReference type="OrthoDB" id="5813481at2759"/>
<dbReference type="PANTHER" id="PTHR13715:SF102">
    <property type="entry name" value="INOSITOL 1,4,5-TRISPHOSPHATE RECEPTOR"/>
    <property type="match status" value="1"/>
</dbReference>
<protein>
    <submittedName>
        <fullName evidence="3">RIH domain protein</fullName>
    </submittedName>
</protein>
<feature type="region of interest" description="Disordered" evidence="1">
    <location>
        <begin position="967"/>
        <end position="1020"/>
    </location>
</feature>
<feature type="domain" description="RIH" evidence="2">
    <location>
        <begin position="300"/>
        <end position="444"/>
    </location>
</feature>
<dbReference type="GO" id="GO:0030667">
    <property type="term" value="C:secretory granule membrane"/>
    <property type="evidence" value="ECO:0007669"/>
    <property type="project" value="TreeGrafter"/>
</dbReference>
<gene>
    <name evidence="3" type="ORF">TELCIR_13280</name>
</gene>
<dbReference type="InterPro" id="IPR035910">
    <property type="entry name" value="RyR/IP3R_RIH_dom_sf"/>
</dbReference>
<dbReference type="GO" id="GO:0035091">
    <property type="term" value="F:phosphatidylinositol binding"/>
    <property type="evidence" value="ECO:0007669"/>
    <property type="project" value="TreeGrafter"/>
</dbReference>
<dbReference type="GO" id="GO:0070679">
    <property type="term" value="F:inositol 1,4,5 trisphosphate binding"/>
    <property type="evidence" value="ECO:0007669"/>
    <property type="project" value="TreeGrafter"/>
</dbReference>
<name>A0A2G9U492_TELCI</name>
<accession>A0A2G9U492</accession>
<evidence type="ECO:0000259" key="2">
    <source>
        <dbReference type="Pfam" id="PF01365"/>
    </source>
</evidence>
<dbReference type="Pfam" id="PF01365">
    <property type="entry name" value="RYDR_ITPR"/>
    <property type="match status" value="1"/>
</dbReference>
<dbReference type="PANTHER" id="PTHR13715">
    <property type="entry name" value="RYANODINE RECEPTOR AND IP3 RECEPTOR"/>
    <property type="match status" value="1"/>
</dbReference>
<dbReference type="InterPro" id="IPR000699">
    <property type="entry name" value="RIH_dom"/>
</dbReference>
<dbReference type="SUPFAM" id="SSF100909">
    <property type="entry name" value="IP3 receptor type 1 binding core, domain 2"/>
    <property type="match status" value="1"/>
</dbReference>
<organism evidence="3 4">
    <name type="scientific">Teladorsagia circumcincta</name>
    <name type="common">Brown stomach worm</name>
    <name type="synonym">Ostertagia circumcincta</name>
    <dbReference type="NCBI Taxonomy" id="45464"/>
    <lineage>
        <taxon>Eukaryota</taxon>
        <taxon>Metazoa</taxon>
        <taxon>Ecdysozoa</taxon>
        <taxon>Nematoda</taxon>
        <taxon>Chromadorea</taxon>
        <taxon>Rhabditida</taxon>
        <taxon>Rhabditina</taxon>
        <taxon>Rhabditomorpha</taxon>
        <taxon>Strongyloidea</taxon>
        <taxon>Trichostrongylidae</taxon>
        <taxon>Teladorsagia</taxon>
    </lineage>
</organism>
<evidence type="ECO:0000313" key="3">
    <source>
        <dbReference type="EMBL" id="PIO65067.1"/>
    </source>
</evidence>
<keyword evidence="4" id="KW-1185">Reference proteome</keyword>